<dbReference type="InterPro" id="IPR038050">
    <property type="entry name" value="Neuro_actylchol_rec"/>
</dbReference>
<dbReference type="GO" id="GO:0016020">
    <property type="term" value="C:membrane"/>
    <property type="evidence" value="ECO:0007669"/>
    <property type="project" value="InterPro"/>
</dbReference>
<dbReference type="RefSeq" id="XP_029654178.2">
    <property type="nucleotide sequence ID" value="XM_029798318.2"/>
</dbReference>
<proteinExistence type="predicted"/>
<keyword evidence="3" id="KW-1185">Reference proteome</keyword>
<dbReference type="KEGG" id="osn:115227518"/>
<sequence>MPSVEQRCSTDPSEESHFGLFNSRLYSFGYYLAFMTLGADRHKKAKLMKGGGRSNRLVPVPSSKISSLVPRVEKIFNVVLLCRQRLNASLCSLSQIEREQYPCCPQSYSSYIVTFVLRRHFGASGQVLIIPAIIIAALIPFMLLLPSESKERITLGIALVVINVIQINVITSSIEKSYASIPNILKYHVLTLILVVLSVILSIFILNIYNRGPRRKKMPQILRTIFLKGLRRLVCLGDDTYRPTDEQEAMSMRGKDVVVGVNEEKPPQTSGGNMDKINKHMQSLAQRDSILDARQEILAEWQQLAMVIDRILFILFLIVFIISTISLFSVTSY</sequence>
<name>A0A6P7TQW7_9MOLL</name>
<protein>
    <submittedName>
        <fullName evidence="4">Neuronal acetylcholine receptor subunit alpha-6</fullName>
    </submittedName>
</protein>
<dbReference type="Proteomes" id="UP000515154">
    <property type="component" value="Unplaced"/>
</dbReference>
<keyword evidence="4" id="KW-0675">Receptor</keyword>
<feature type="domain" description="Neurotransmitter-gated ion-channel transmembrane" evidence="2">
    <location>
        <begin position="265"/>
        <end position="328"/>
    </location>
</feature>
<evidence type="ECO:0000256" key="1">
    <source>
        <dbReference type="SAM" id="Phobius"/>
    </source>
</evidence>
<dbReference type="InterPro" id="IPR006029">
    <property type="entry name" value="Neurotrans-gated_channel_TM"/>
</dbReference>
<accession>A0A6P7TQW7</accession>
<dbReference type="Gene3D" id="1.20.58.390">
    <property type="entry name" value="Neurotransmitter-gated ion-channel transmembrane domain"/>
    <property type="match status" value="2"/>
</dbReference>
<gene>
    <name evidence="4" type="primary">LOC115227518</name>
</gene>
<keyword evidence="1" id="KW-0812">Transmembrane</keyword>
<evidence type="ECO:0000313" key="3">
    <source>
        <dbReference type="Proteomes" id="UP000515154"/>
    </source>
</evidence>
<dbReference type="Pfam" id="PF02932">
    <property type="entry name" value="Neur_chan_memb"/>
    <property type="match status" value="2"/>
</dbReference>
<dbReference type="SUPFAM" id="SSF90112">
    <property type="entry name" value="Neurotransmitter-gated ion-channel transmembrane pore"/>
    <property type="match status" value="1"/>
</dbReference>
<dbReference type="InterPro" id="IPR036719">
    <property type="entry name" value="Neuro-gated_channel_TM_sf"/>
</dbReference>
<evidence type="ECO:0000259" key="2">
    <source>
        <dbReference type="Pfam" id="PF02932"/>
    </source>
</evidence>
<keyword evidence="1" id="KW-0472">Membrane</keyword>
<organism evidence="3 4">
    <name type="scientific">Octopus sinensis</name>
    <name type="common">East Asian common octopus</name>
    <dbReference type="NCBI Taxonomy" id="2607531"/>
    <lineage>
        <taxon>Eukaryota</taxon>
        <taxon>Metazoa</taxon>
        <taxon>Spiralia</taxon>
        <taxon>Lophotrochozoa</taxon>
        <taxon>Mollusca</taxon>
        <taxon>Cephalopoda</taxon>
        <taxon>Coleoidea</taxon>
        <taxon>Octopodiformes</taxon>
        <taxon>Octopoda</taxon>
        <taxon>Incirrata</taxon>
        <taxon>Octopodidae</taxon>
        <taxon>Octopus</taxon>
    </lineage>
</organism>
<keyword evidence="1" id="KW-1133">Transmembrane helix</keyword>
<evidence type="ECO:0000313" key="4">
    <source>
        <dbReference type="RefSeq" id="XP_029654178.2"/>
    </source>
</evidence>
<feature type="domain" description="Neurotransmitter-gated ion-channel transmembrane" evidence="2">
    <location>
        <begin position="128"/>
        <end position="253"/>
    </location>
</feature>
<feature type="transmembrane region" description="Helical" evidence="1">
    <location>
        <begin position="187"/>
        <end position="209"/>
    </location>
</feature>
<reference evidence="4" key="1">
    <citation type="submission" date="2025-08" db="UniProtKB">
        <authorList>
            <consortium name="RefSeq"/>
        </authorList>
    </citation>
    <scope>IDENTIFICATION</scope>
</reference>
<feature type="transmembrane region" description="Helical" evidence="1">
    <location>
        <begin position="127"/>
        <end position="145"/>
    </location>
</feature>
<dbReference type="GO" id="GO:0006811">
    <property type="term" value="P:monoatomic ion transport"/>
    <property type="evidence" value="ECO:0007669"/>
    <property type="project" value="InterPro"/>
</dbReference>
<dbReference type="AlphaFoldDB" id="A0A6P7TQW7"/>
<feature type="transmembrane region" description="Helical" evidence="1">
    <location>
        <begin position="311"/>
        <end position="330"/>
    </location>
</feature>